<reference evidence="2" key="1">
    <citation type="submission" date="2022-09" db="EMBL/GenBank/DDBJ databases">
        <title>Comparative genomics and taxonomic characterization of three novel marine species of genus Reichenbachiella exhibiting antioxidant and polysaccharide degradation activities.</title>
        <authorList>
            <person name="Muhammad N."/>
            <person name="Lee Y.-J."/>
            <person name="Ko J."/>
            <person name="Kim S.-G."/>
        </authorList>
    </citation>
    <scope>NUCLEOTIDE SEQUENCE</scope>
    <source>
        <strain evidence="2">BKB1-1</strain>
    </source>
</reference>
<feature type="transmembrane region" description="Helical" evidence="1">
    <location>
        <begin position="6"/>
        <end position="26"/>
    </location>
</feature>
<dbReference type="Proteomes" id="UP001065174">
    <property type="component" value="Chromosome"/>
</dbReference>
<sequence>MNSISKVMIALIGGAAAGLATGYLTAPRAGKKSREKLSKEYDITKKSLEQAATKKLAEAKSILNETIEKQAQNGKEVLDKVKKVATFS</sequence>
<proteinExistence type="predicted"/>
<protein>
    <submittedName>
        <fullName evidence="2">YtxH domain-containing protein</fullName>
    </submittedName>
</protein>
<keyword evidence="3" id="KW-1185">Reference proteome</keyword>
<accession>A0ABY6CR63</accession>
<gene>
    <name evidence="2" type="ORF">N6H18_00880</name>
</gene>
<dbReference type="InterPro" id="IPR024623">
    <property type="entry name" value="YtxH"/>
</dbReference>
<name>A0ABY6CR63_9BACT</name>
<keyword evidence="1" id="KW-1133">Transmembrane helix</keyword>
<dbReference type="Pfam" id="PF12732">
    <property type="entry name" value="YtxH"/>
    <property type="match status" value="1"/>
</dbReference>
<organism evidence="2 3">
    <name type="scientific">Reichenbachiella agarivorans</name>
    <dbReference type="NCBI Taxonomy" id="2979464"/>
    <lineage>
        <taxon>Bacteria</taxon>
        <taxon>Pseudomonadati</taxon>
        <taxon>Bacteroidota</taxon>
        <taxon>Cytophagia</taxon>
        <taxon>Cytophagales</taxon>
        <taxon>Reichenbachiellaceae</taxon>
        <taxon>Reichenbachiella</taxon>
    </lineage>
</organism>
<keyword evidence="1" id="KW-0472">Membrane</keyword>
<dbReference type="EMBL" id="CP106679">
    <property type="protein sequence ID" value="UXP32530.1"/>
    <property type="molecule type" value="Genomic_DNA"/>
</dbReference>
<keyword evidence="1" id="KW-0812">Transmembrane</keyword>
<evidence type="ECO:0000313" key="3">
    <source>
        <dbReference type="Proteomes" id="UP001065174"/>
    </source>
</evidence>
<evidence type="ECO:0000313" key="2">
    <source>
        <dbReference type="EMBL" id="UXP32530.1"/>
    </source>
</evidence>
<evidence type="ECO:0000256" key="1">
    <source>
        <dbReference type="SAM" id="Phobius"/>
    </source>
</evidence>
<dbReference type="RefSeq" id="WP_262309965.1">
    <property type="nucleotide sequence ID" value="NZ_CP106679.1"/>
</dbReference>